<gene>
    <name evidence="5" type="ORF">D3H65_07935</name>
</gene>
<name>A0A3B7MHM6_9BACT</name>
<protein>
    <submittedName>
        <fullName evidence="5">AraC family transcriptional regulator</fullName>
    </submittedName>
</protein>
<dbReference type="RefSeq" id="WP_119049794.1">
    <property type="nucleotide sequence ID" value="NZ_CP032157.1"/>
</dbReference>
<dbReference type="AlphaFoldDB" id="A0A3B7MHM6"/>
<sequence>MNKAAKNDILREITPLTQSDCFTLFSRVKTEFDFPLHYHEEFELNFIQHAKHAQRMIGDHIEEIDDIELVLVGPNLQHAWFTHKCKGKEIREITIQFHKDLFDDKLLRRNQLNFIRTMFERSVRGILFSRETAQQVAPRIIELNRKHGFDSVLELMSILHDLSTSRNMRTLSDSSFNTTEPFSYNSRRIEKTFEYMNQNFDKPITLGEVARLANMSEVAFSRFFKQRTGNTFIDSLTEIRLGHASRMLIDTTQSVAEIAYHCGFNNISNFNRIFRKKKGCTPRDFRESFSGRRIFI</sequence>
<dbReference type="PANTHER" id="PTHR43280">
    <property type="entry name" value="ARAC-FAMILY TRANSCRIPTIONAL REGULATOR"/>
    <property type="match status" value="1"/>
</dbReference>
<evidence type="ECO:0000259" key="4">
    <source>
        <dbReference type="PROSITE" id="PS01124"/>
    </source>
</evidence>
<keyword evidence="1" id="KW-0805">Transcription regulation</keyword>
<dbReference type="GO" id="GO:0003700">
    <property type="term" value="F:DNA-binding transcription factor activity"/>
    <property type="evidence" value="ECO:0007669"/>
    <property type="project" value="InterPro"/>
</dbReference>
<proteinExistence type="predicted"/>
<evidence type="ECO:0000256" key="3">
    <source>
        <dbReference type="ARBA" id="ARBA00023163"/>
    </source>
</evidence>
<keyword evidence="6" id="KW-1185">Reference proteome</keyword>
<dbReference type="InterPro" id="IPR018060">
    <property type="entry name" value="HTH_AraC"/>
</dbReference>
<evidence type="ECO:0000256" key="2">
    <source>
        <dbReference type="ARBA" id="ARBA00023125"/>
    </source>
</evidence>
<dbReference type="OrthoDB" id="745435at2"/>
<dbReference type="PANTHER" id="PTHR43280:SF27">
    <property type="entry name" value="TRANSCRIPTIONAL REGULATOR MTLR"/>
    <property type="match status" value="1"/>
</dbReference>
<keyword evidence="3" id="KW-0804">Transcription</keyword>
<dbReference type="InterPro" id="IPR020449">
    <property type="entry name" value="Tscrpt_reg_AraC-type_HTH"/>
</dbReference>
<feature type="domain" description="HTH araC/xylS-type" evidence="4">
    <location>
        <begin position="190"/>
        <end position="288"/>
    </location>
</feature>
<dbReference type="GO" id="GO:0043565">
    <property type="term" value="F:sequence-specific DNA binding"/>
    <property type="evidence" value="ECO:0007669"/>
    <property type="project" value="InterPro"/>
</dbReference>
<dbReference type="Gene3D" id="1.10.10.60">
    <property type="entry name" value="Homeodomain-like"/>
    <property type="match status" value="2"/>
</dbReference>
<dbReference type="InterPro" id="IPR009057">
    <property type="entry name" value="Homeodomain-like_sf"/>
</dbReference>
<organism evidence="5 6">
    <name type="scientific">Paraflavitalea soli</name>
    <dbReference type="NCBI Taxonomy" id="2315862"/>
    <lineage>
        <taxon>Bacteria</taxon>
        <taxon>Pseudomonadati</taxon>
        <taxon>Bacteroidota</taxon>
        <taxon>Chitinophagia</taxon>
        <taxon>Chitinophagales</taxon>
        <taxon>Chitinophagaceae</taxon>
        <taxon>Paraflavitalea</taxon>
    </lineage>
</organism>
<dbReference type="SUPFAM" id="SSF46689">
    <property type="entry name" value="Homeodomain-like"/>
    <property type="match status" value="2"/>
</dbReference>
<accession>A0A3B7MHM6</accession>
<dbReference type="PROSITE" id="PS00041">
    <property type="entry name" value="HTH_ARAC_FAMILY_1"/>
    <property type="match status" value="1"/>
</dbReference>
<keyword evidence="2" id="KW-0238">DNA-binding</keyword>
<dbReference type="Proteomes" id="UP000263900">
    <property type="component" value="Chromosome"/>
</dbReference>
<dbReference type="Pfam" id="PF12833">
    <property type="entry name" value="HTH_18"/>
    <property type="match status" value="1"/>
</dbReference>
<dbReference type="KEGG" id="pseg:D3H65_07935"/>
<evidence type="ECO:0000256" key="1">
    <source>
        <dbReference type="ARBA" id="ARBA00023015"/>
    </source>
</evidence>
<evidence type="ECO:0000313" key="6">
    <source>
        <dbReference type="Proteomes" id="UP000263900"/>
    </source>
</evidence>
<dbReference type="PROSITE" id="PS01124">
    <property type="entry name" value="HTH_ARAC_FAMILY_2"/>
    <property type="match status" value="1"/>
</dbReference>
<dbReference type="InterPro" id="IPR018062">
    <property type="entry name" value="HTH_AraC-typ_CS"/>
</dbReference>
<dbReference type="PRINTS" id="PR00032">
    <property type="entry name" value="HTHARAC"/>
</dbReference>
<dbReference type="SMART" id="SM00342">
    <property type="entry name" value="HTH_ARAC"/>
    <property type="match status" value="1"/>
</dbReference>
<evidence type="ECO:0000313" key="5">
    <source>
        <dbReference type="EMBL" id="AXY73914.1"/>
    </source>
</evidence>
<dbReference type="EMBL" id="CP032157">
    <property type="protein sequence ID" value="AXY73914.1"/>
    <property type="molecule type" value="Genomic_DNA"/>
</dbReference>
<reference evidence="5 6" key="1">
    <citation type="submission" date="2018-09" db="EMBL/GenBank/DDBJ databases">
        <title>Genome sequencing of strain 6GH32-13.</title>
        <authorList>
            <person name="Weon H.-Y."/>
            <person name="Heo J."/>
            <person name="Kwon S.-W."/>
        </authorList>
    </citation>
    <scope>NUCLEOTIDE SEQUENCE [LARGE SCALE GENOMIC DNA]</scope>
    <source>
        <strain evidence="5 6">5GH32-13</strain>
    </source>
</reference>